<feature type="transmembrane region" description="Helical" evidence="8">
    <location>
        <begin position="156"/>
        <end position="177"/>
    </location>
</feature>
<evidence type="ECO:0000256" key="6">
    <source>
        <dbReference type="PIRSR" id="PIRSR604254-1"/>
    </source>
</evidence>
<keyword evidence="5 8" id="KW-0472">Membrane</keyword>
<keyword evidence="10" id="KW-1185">Reference proteome</keyword>
<protein>
    <submittedName>
        <fullName evidence="9">Uncharacterized protein</fullName>
    </submittedName>
</protein>
<dbReference type="PANTHER" id="PTHR20855:SF52">
    <property type="entry name" value="ADIPONECTIN RECEPTOR PROTEIN"/>
    <property type="match status" value="1"/>
</dbReference>
<evidence type="ECO:0000256" key="1">
    <source>
        <dbReference type="ARBA" id="ARBA00004141"/>
    </source>
</evidence>
<feature type="transmembrane region" description="Helical" evidence="8">
    <location>
        <begin position="183"/>
        <end position="203"/>
    </location>
</feature>
<feature type="transmembrane region" description="Helical" evidence="8">
    <location>
        <begin position="119"/>
        <end position="144"/>
    </location>
</feature>
<comment type="subcellular location">
    <subcellularLocation>
        <location evidence="1">Membrane</location>
        <topology evidence="1">Multi-pass membrane protein</topology>
    </subcellularLocation>
</comment>
<evidence type="ECO:0000313" key="10">
    <source>
        <dbReference type="Proteomes" id="UP001150569"/>
    </source>
</evidence>
<organism evidence="9 10">
    <name type="scientific">Tieghemiomyces parasiticus</name>
    <dbReference type="NCBI Taxonomy" id="78921"/>
    <lineage>
        <taxon>Eukaryota</taxon>
        <taxon>Fungi</taxon>
        <taxon>Fungi incertae sedis</taxon>
        <taxon>Zoopagomycota</taxon>
        <taxon>Kickxellomycotina</taxon>
        <taxon>Dimargaritomycetes</taxon>
        <taxon>Dimargaritales</taxon>
        <taxon>Dimargaritaceae</taxon>
        <taxon>Tieghemiomyces</taxon>
    </lineage>
</organism>
<keyword evidence="6" id="KW-0862">Zinc</keyword>
<reference evidence="9" key="1">
    <citation type="submission" date="2022-07" db="EMBL/GenBank/DDBJ databases">
        <title>Phylogenomic reconstructions and comparative analyses of Kickxellomycotina fungi.</title>
        <authorList>
            <person name="Reynolds N.K."/>
            <person name="Stajich J.E."/>
            <person name="Barry K."/>
            <person name="Grigoriev I.V."/>
            <person name="Crous P."/>
            <person name="Smith M.E."/>
        </authorList>
    </citation>
    <scope>NUCLEOTIDE SEQUENCE</scope>
    <source>
        <strain evidence="9">RSA 861</strain>
    </source>
</reference>
<dbReference type="OrthoDB" id="529367at2759"/>
<evidence type="ECO:0000313" key="9">
    <source>
        <dbReference type="EMBL" id="KAJ1918801.1"/>
    </source>
</evidence>
<evidence type="ECO:0000256" key="2">
    <source>
        <dbReference type="ARBA" id="ARBA00007018"/>
    </source>
</evidence>
<feature type="transmembrane region" description="Helical" evidence="8">
    <location>
        <begin position="288"/>
        <end position="308"/>
    </location>
</feature>
<feature type="region of interest" description="Disordered" evidence="7">
    <location>
        <begin position="1"/>
        <end position="34"/>
    </location>
</feature>
<evidence type="ECO:0000256" key="8">
    <source>
        <dbReference type="SAM" id="Phobius"/>
    </source>
</evidence>
<feature type="binding site" evidence="6">
    <location>
        <position position="290"/>
    </location>
    <ligand>
        <name>Zn(2+)</name>
        <dbReference type="ChEBI" id="CHEBI:29105"/>
    </ligand>
</feature>
<proteinExistence type="inferred from homology"/>
<accession>A0A9W8DP67</accession>
<dbReference type="AlphaFoldDB" id="A0A9W8DP67"/>
<evidence type="ECO:0000256" key="5">
    <source>
        <dbReference type="ARBA" id="ARBA00023136"/>
    </source>
</evidence>
<dbReference type="Pfam" id="PF03006">
    <property type="entry name" value="HlyIII"/>
    <property type="match status" value="1"/>
</dbReference>
<dbReference type="GO" id="GO:0038023">
    <property type="term" value="F:signaling receptor activity"/>
    <property type="evidence" value="ECO:0007669"/>
    <property type="project" value="TreeGrafter"/>
</dbReference>
<dbReference type="Proteomes" id="UP001150569">
    <property type="component" value="Unassembled WGS sequence"/>
</dbReference>
<comment type="caution">
    <text evidence="9">The sequence shown here is derived from an EMBL/GenBank/DDBJ whole genome shotgun (WGS) entry which is preliminary data.</text>
</comment>
<evidence type="ECO:0000256" key="7">
    <source>
        <dbReference type="SAM" id="MobiDB-lite"/>
    </source>
</evidence>
<feature type="binding site" evidence="6">
    <location>
        <position position="140"/>
    </location>
    <ligand>
        <name>Zn(2+)</name>
        <dbReference type="ChEBI" id="CHEBI:29105"/>
    </ligand>
</feature>
<gene>
    <name evidence="9" type="ORF">IWQ60_007407</name>
</gene>
<keyword evidence="3 8" id="KW-0812">Transmembrane</keyword>
<dbReference type="InterPro" id="IPR004254">
    <property type="entry name" value="AdipoR/HlyIII-related"/>
</dbReference>
<keyword evidence="4 8" id="KW-1133">Transmembrane helix</keyword>
<dbReference type="GO" id="GO:0016020">
    <property type="term" value="C:membrane"/>
    <property type="evidence" value="ECO:0007669"/>
    <property type="project" value="UniProtKB-SubCell"/>
</dbReference>
<feature type="transmembrane region" description="Helical" evidence="8">
    <location>
        <begin position="215"/>
        <end position="238"/>
    </location>
</feature>
<keyword evidence="6" id="KW-0479">Metal-binding</keyword>
<dbReference type="EMBL" id="JANBPT010000493">
    <property type="protein sequence ID" value="KAJ1918801.1"/>
    <property type="molecule type" value="Genomic_DNA"/>
</dbReference>
<feature type="transmembrane region" description="Helical" evidence="8">
    <location>
        <begin position="86"/>
        <end position="107"/>
    </location>
</feature>
<dbReference type="PANTHER" id="PTHR20855">
    <property type="entry name" value="ADIPOR/PROGESTIN RECEPTOR-RELATED"/>
    <property type="match status" value="1"/>
</dbReference>
<comment type="similarity">
    <text evidence="2">Belongs to the ADIPOR family.</text>
</comment>
<dbReference type="GO" id="GO:0046872">
    <property type="term" value="F:metal ion binding"/>
    <property type="evidence" value="ECO:0007669"/>
    <property type="project" value="UniProtKB-KW"/>
</dbReference>
<feature type="compositionally biased region" description="Basic and acidic residues" evidence="7">
    <location>
        <begin position="1"/>
        <end position="12"/>
    </location>
</feature>
<dbReference type="GO" id="GO:0006882">
    <property type="term" value="P:intracellular zinc ion homeostasis"/>
    <property type="evidence" value="ECO:0007669"/>
    <property type="project" value="TreeGrafter"/>
</dbReference>
<name>A0A9W8DP67_9FUNG</name>
<evidence type="ECO:0000256" key="3">
    <source>
        <dbReference type="ARBA" id="ARBA00022692"/>
    </source>
</evidence>
<sequence length="320" mass="36134">MESTTRLRERRAQPGAESGQNASANVPPPAKRTNELPTSTVLLRYDQLPAWLQDNMYILEGYRPPLESYARCFHSLFYLHNETGNVYSHLLGALLFVAFGVLATGYMQQHRSTILWQDAMVMFAFIAGAVGCLGMSATFHLVSCHSHEVSIQWNKCDYLGIVLLTVGSFYPPIYYSFYCYPRYLLLHLTSINVIGAVVAYACVKDHMQSAAYRWTRTMLFIAMGLSGIVPFVHALWLVGVERAWSGFAMVWFLAMGGLYITGALIYAARVPERWFPGRFDYWFHSHQIFHLFVVAAAVSHFIGVIQTFRSHHTSGGMCEG</sequence>
<evidence type="ECO:0000256" key="4">
    <source>
        <dbReference type="ARBA" id="ARBA00022989"/>
    </source>
</evidence>
<feature type="binding site" evidence="6">
    <location>
        <position position="286"/>
    </location>
    <ligand>
        <name>Zn(2+)</name>
        <dbReference type="ChEBI" id="CHEBI:29105"/>
    </ligand>
</feature>
<feature type="transmembrane region" description="Helical" evidence="8">
    <location>
        <begin position="244"/>
        <end position="267"/>
    </location>
</feature>